<keyword evidence="3" id="KW-1185">Reference proteome</keyword>
<keyword evidence="1" id="KW-0472">Membrane</keyword>
<reference evidence="2 3" key="1">
    <citation type="journal article" date="2011" name="BMC Genomics">
        <title>Genomic insights into an obligate epibiotic bacterial predator: Micavibrio aeruginosavorus ARL-13.</title>
        <authorList>
            <person name="Wang Z."/>
            <person name="Kadouri D."/>
            <person name="Wu M."/>
        </authorList>
    </citation>
    <scope>NUCLEOTIDE SEQUENCE [LARGE SCALE GENOMIC DNA]</scope>
    <source>
        <strain evidence="2 3">ARL-13</strain>
    </source>
</reference>
<organism evidence="2 3">
    <name type="scientific">Micavibrio aeruginosavorus (strain ARL-13)</name>
    <dbReference type="NCBI Taxonomy" id="856793"/>
    <lineage>
        <taxon>Bacteria</taxon>
        <taxon>Pseudomonadati</taxon>
        <taxon>Bdellovibrionota</taxon>
        <taxon>Bdellovibrionia</taxon>
        <taxon>Bdellovibrionales</taxon>
        <taxon>Pseudobdellovibrionaceae</taxon>
        <taxon>Micavibrio</taxon>
    </lineage>
</organism>
<accession>G2KMZ0</accession>
<dbReference type="EMBL" id="CP002382">
    <property type="protein sequence ID" value="AEP08922.1"/>
    <property type="molecule type" value="Genomic_DNA"/>
</dbReference>
<dbReference type="Proteomes" id="UP000009286">
    <property type="component" value="Chromosome"/>
</dbReference>
<dbReference type="KEGG" id="mai:MICA_585"/>
<dbReference type="HOGENOM" id="CLU_1978946_0_0_5"/>
<dbReference type="RefSeq" id="WP_014102145.1">
    <property type="nucleotide sequence ID" value="NC_016026.1"/>
</dbReference>
<dbReference type="STRING" id="856793.MICA_585"/>
<evidence type="ECO:0000313" key="3">
    <source>
        <dbReference type="Proteomes" id="UP000009286"/>
    </source>
</evidence>
<proteinExistence type="predicted"/>
<keyword evidence="1" id="KW-1133">Transmembrane helix</keyword>
<gene>
    <name evidence="2" type="ordered locus">MICA_585</name>
</gene>
<protein>
    <submittedName>
        <fullName evidence="2">Uncharacterized protein</fullName>
    </submittedName>
</protein>
<dbReference type="AlphaFoldDB" id="G2KMZ0"/>
<evidence type="ECO:0000256" key="1">
    <source>
        <dbReference type="SAM" id="Phobius"/>
    </source>
</evidence>
<keyword evidence="1" id="KW-0812">Transmembrane</keyword>
<sequence length="126" mass="13630">MKASAIASSSMRRILNAEEQRQKLAQRAEIAWNVAKELIRELDGRSDCKTAVGILRRHLTTFELETENLGIGLTFDPDRPAPPRPVGEVINASLVIAGCVFCFVAGMVVMAFLSSGGCADAIQNLL</sequence>
<evidence type="ECO:0000313" key="2">
    <source>
        <dbReference type="EMBL" id="AEP08922.1"/>
    </source>
</evidence>
<name>G2KMZ0_MICAA</name>
<feature type="transmembrane region" description="Helical" evidence="1">
    <location>
        <begin position="89"/>
        <end position="113"/>
    </location>
</feature>